<evidence type="ECO:0000256" key="1">
    <source>
        <dbReference type="ARBA" id="ARBA00023002"/>
    </source>
</evidence>
<keyword evidence="1" id="KW-0560">Oxidoreductase</keyword>
<evidence type="ECO:0000259" key="2">
    <source>
        <dbReference type="Pfam" id="PF01619"/>
    </source>
</evidence>
<protein>
    <submittedName>
        <fullName evidence="3">Proline dehydrogenase</fullName>
    </submittedName>
</protein>
<evidence type="ECO:0000313" key="4">
    <source>
        <dbReference type="Proteomes" id="UP001156666"/>
    </source>
</evidence>
<dbReference type="InterPro" id="IPR015659">
    <property type="entry name" value="Proline_oxidase"/>
</dbReference>
<dbReference type="GO" id="GO:0010133">
    <property type="term" value="P:L-proline catabolic process to L-glutamate"/>
    <property type="evidence" value="ECO:0007669"/>
    <property type="project" value="TreeGrafter"/>
</dbReference>
<keyword evidence="4" id="KW-1185">Reference proteome</keyword>
<dbReference type="Gene3D" id="3.20.20.220">
    <property type="match status" value="1"/>
</dbReference>
<name>A0AA37WG32_9BACT</name>
<comment type="caution">
    <text evidence="3">The sequence shown here is derived from an EMBL/GenBank/DDBJ whole genome shotgun (WGS) entry which is preliminary data.</text>
</comment>
<reference evidence="3" key="2">
    <citation type="submission" date="2023-01" db="EMBL/GenBank/DDBJ databases">
        <title>Draft genome sequence of Portibacter lacus strain NBRC 108769.</title>
        <authorList>
            <person name="Sun Q."/>
            <person name="Mori K."/>
        </authorList>
    </citation>
    <scope>NUCLEOTIDE SEQUENCE</scope>
    <source>
        <strain evidence="3">NBRC 108769</strain>
    </source>
</reference>
<dbReference type="GO" id="GO:0071949">
    <property type="term" value="F:FAD binding"/>
    <property type="evidence" value="ECO:0007669"/>
    <property type="project" value="TreeGrafter"/>
</dbReference>
<accession>A0AA37WG32</accession>
<feature type="domain" description="Proline dehydrogenase" evidence="2">
    <location>
        <begin position="84"/>
        <end position="378"/>
    </location>
</feature>
<dbReference type="Pfam" id="PF01619">
    <property type="entry name" value="Pro_dh"/>
    <property type="match status" value="1"/>
</dbReference>
<dbReference type="SUPFAM" id="SSF51730">
    <property type="entry name" value="FAD-linked oxidoreductase"/>
    <property type="match status" value="1"/>
</dbReference>
<dbReference type="InterPro" id="IPR029041">
    <property type="entry name" value="FAD-linked_oxidoreductase-like"/>
</dbReference>
<evidence type="ECO:0000313" key="3">
    <source>
        <dbReference type="EMBL" id="GLR19393.1"/>
    </source>
</evidence>
<gene>
    <name evidence="3" type="primary">putA_2</name>
    <name evidence="3" type="ORF">GCM10007940_40090</name>
</gene>
<dbReference type="EMBL" id="BSOH01000027">
    <property type="protein sequence ID" value="GLR19393.1"/>
    <property type="molecule type" value="Genomic_DNA"/>
</dbReference>
<dbReference type="Proteomes" id="UP001156666">
    <property type="component" value="Unassembled WGS sequence"/>
</dbReference>
<dbReference type="RefSeq" id="WP_235291908.1">
    <property type="nucleotide sequence ID" value="NZ_BSOH01000027.1"/>
</dbReference>
<sequence length="396" mass="45488">MEHLIAPEKLDFSNTEIAFSDKSNRELKKMKWLFKLMNKEKLVKITSSLGLFAVKYSLPFAKTIVKSTIFNQFCGGEGLLDSQSNIDRLHKSHILTILDYGAEGKSGEEELEKVAQEFLKGLEFAASNESVPVVVVKLTAIGENKILSKRSEKAEFNDAEKRTYHQLKDRLHRICKKAKSLGVGIFIDAEESWMQDAIDELADEMMEMYNKERVVVYNTFQLYRHDRLEFLYKSHQKAQQGNYLIGAKLVRGAYMDKERKRAIEMGYPSPIQPNKEATDRDYNLALKYCLDHYETISSCAATHNAKSCFLQAEHIEQKKMPNDHPHLNFCQLYGMSDNITYNLAASGYNASKYLVYGKVKEVLPYLIRRAEENSSVTGDIGRELKYIEEEVKRRGL</sequence>
<organism evidence="3 4">
    <name type="scientific">Portibacter lacus</name>
    <dbReference type="NCBI Taxonomy" id="1099794"/>
    <lineage>
        <taxon>Bacteria</taxon>
        <taxon>Pseudomonadati</taxon>
        <taxon>Bacteroidota</taxon>
        <taxon>Saprospiria</taxon>
        <taxon>Saprospirales</taxon>
        <taxon>Haliscomenobacteraceae</taxon>
        <taxon>Portibacter</taxon>
    </lineage>
</organism>
<reference evidence="3" key="1">
    <citation type="journal article" date="2014" name="Int. J. Syst. Evol. Microbiol.">
        <title>Complete genome sequence of Corynebacterium casei LMG S-19264T (=DSM 44701T), isolated from a smear-ripened cheese.</title>
        <authorList>
            <consortium name="US DOE Joint Genome Institute (JGI-PGF)"/>
            <person name="Walter F."/>
            <person name="Albersmeier A."/>
            <person name="Kalinowski J."/>
            <person name="Ruckert C."/>
        </authorList>
    </citation>
    <scope>NUCLEOTIDE SEQUENCE</scope>
    <source>
        <strain evidence="3">NBRC 108769</strain>
    </source>
</reference>
<dbReference type="PANTHER" id="PTHR13914">
    <property type="entry name" value="PROLINE OXIDASE"/>
    <property type="match status" value="1"/>
</dbReference>
<dbReference type="GO" id="GO:0004657">
    <property type="term" value="F:proline dehydrogenase activity"/>
    <property type="evidence" value="ECO:0007669"/>
    <property type="project" value="InterPro"/>
</dbReference>
<dbReference type="PANTHER" id="PTHR13914:SF0">
    <property type="entry name" value="PROLINE DEHYDROGENASE 1, MITOCHONDRIAL"/>
    <property type="match status" value="1"/>
</dbReference>
<proteinExistence type="predicted"/>
<dbReference type="InterPro" id="IPR002872">
    <property type="entry name" value="Proline_DH_dom"/>
</dbReference>
<dbReference type="AlphaFoldDB" id="A0AA37WG32"/>